<accession>A0ABW2NNQ8</accession>
<feature type="chain" id="PRO_5047540834" evidence="1">
    <location>
        <begin position="25"/>
        <end position="297"/>
    </location>
</feature>
<proteinExistence type="predicted"/>
<dbReference type="SMART" id="SM00287">
    <property type="entry name" value="SH3b"/>
    <property type="match status" value="1"/>
</dbReference>
<evidence type="ECO:0000256" key="1">
    <source>
        <dbReference type="SAM" id="SignalP"/>
    </source>
</evidence>
<protein>
    <submittedName>
        <fullName evidence="3">PdaC/SigV domain-containing protein</fullName>
    </submittedName>
</protein>
<dbReference type="InterPro" id="IPR025303">
    <property type="entry name" value="PdaC"/>
</dbReference>
<gene>
    <name evidence="3" type="ORF">ACFQPF_05505</name>
</gene>
<keyword evidence="1" id="KW-0732">Signal</keyword>
<dbReference type="InterPro" id="IPR021729">
    <property type="entry name" value="DUF3298"/>
</dbReference>
<dbReference type="InterPro" id="IPR037126">
    <property type="entry name" value="PdaC/RsiV-like_sf"/>
</dbReference>
<reference evidence="4" key="1">
    <citation type="journal article" date="2019" name="Int. J. Syst. Evol. Microbiol.">
        <title>The Global Catalogue of Microorganisms (GCM) 10K type strain sequencing project: providing services to taxonomists for standard genome sequencing and annotation.</title>
        <authorList>
            <consortium name="The Broad Institute Genomics Platform"/>
            <consortium name="The Broad Institute Genome Sequencing Center for Infectious Disease"/>
            <person name="Wu L."/>
            <person name="Ma J."/>
        </authorList>
    </citation>
    <scope>NUCLEOTIDE SEQUENCE [LARGE SCALE GENOMIC DNA]</scope>
    <source>
        <strain evidence="4">NBRC 106396</strain>
    </source>
</reference>
<dbReference type="Pfam" id="PF08239">
    <property type="entry name" value="SH3_3"/>
    <property type="match status" value="1"/>
</dbReference>
<dbReference type="Gene3D" id="3.90.640.20">
    <property type="entry name" value="Heat-shock cognate protein, ATPase"/>
    <property type="match status" value="1"/>
</dbReference>
<dbReference type="Pfam" id="PF11738">
    <property type="entry name" value="DUF3298"/>
    <property type="match status" value="1"/>
</dbReference>
<dbReference type="PROSITE" id="PS51781">
    <property type="entry name" value="SH3B"/>
    <property type="match status" value="1"/>
</dbReference>
<dbReference type="Gene3D" id="3.30.565.40">
    <property type="entry name" value="Fervidobacterium nodosum Rt17-B1 like"/>
    <property type="match status" value="1"/>
</dbReference>
<sequence length="297" mass="33431">MVKFLKFPFALVILFALCFSLVTGQSEVIAAAASKPAVTLEKINVRSGPGTNYKIIGSMAKGQKVTVYSQTKSGWSEILYNKKKAYLSTKYLKFTPVGVQVKKHYYNNIKELSYPQVKGLANKEAEKKINASLLTEAVLSYKAYVQTMENEKDMQDDELCTDLGFACDFDYEAHYTINYNDGKTLSLLIYNYMYEGGAHGMGGVTGKNFRVATGQEIKLTHILNTSAKISKVQQYAFNYMKKHPETFYVTKASHVPINKNTTFYYGHDGIYLKFQSYEVGPYSSGYPVVKIPSSVYR</sequence>
<evidence type="ECO:0000259" key="2">
    <source>
        <dbReference type="PROSITE" id="PS51781"/>
    </source>
</evidence>
<organism evidence="3 4">
    <name type="scientific">Fictibacillus iocasae</name>
    <dbReference type="NCBI Taxonomy" id="2715437"/>
    <lineage>
        <taxon>Bacteria</taxon>
        <taxon>Bacillati</taxon>
        <taxon>Bacillota</taxon>
        <taxon>Bacilli</taxon>
        <taxon>Bacillales</taxon>
        <taxon>Fictibacillaceae</taxon>
        <taxon>Fictibacillus</taxon>
    </lineage>
</organism>
<dbReference type="Gene3D" id="2.30.30.40">
    <property type="entry name" value="SH3 Domains"/>
    <property type="match status" value="1"/>
</dbReference>
<feature type="domain" description="SH3b" evidence="2">
    <location>
        <begin position="33"/>
        <end position="96"/>
    </location>
</feature>
<evidence type="ECO:0000313" key="4">
    <source>
        <dbReference type="Proteomes" id="UP001596549"/>
    </source>
</evidence>
<evidence type="ECO:0000313" key="3">
    <source>
        <dbReference type="EMBL" id="MFC7371126.1"/>
    </source>
</evidence>
<dbReference type="InterPro" id="IPR003646">
    <property type="entry name" value="SH3-like_bac-type"/>
</dbReference>
<feature type="signal peptide" evidence="1">
    <location>
        <begin position="1"/>
        <end position="24"/>
    </location>
</feature>
<dbReference type="Pfam" id="PF13739">
    <property type="entry name" value="PdaC"/>
    <property type="match status" value="1"/>
</dbReference>
<dbReference type="InterPro" id="IPR052354">
    <property type="entry name" value="Cell_Wall_Dynamics_Protein"/>
</dbReference>
<name>A0ABW2NNQ8_9BACL</name>
<dbReference type="PANTHER" id="PTHR34408">
    <property type="entry name" value="FAMILY PROTEIN, PUTATIVE-RELATED"/>
    <property type="match status" value="1"/>
</dbReference>
<dbReference type="PANTHER" id="PTHR34408:SF1">
    <property type="entry name" value="GLYCOSYL HYDROLASE FAMILY 19 DOMAIN-CONTAINING PROTEIN HI_1415"/>
    <property type="match status" value="1"/>
</dbReference>
<dbReference type="Proteomes" id="UP001596549">
    <property type="component" value="Unassembled WGS sequence"/>
</dbReference>
<keyword evidence="4" id="KW-1185">Reference proteome</keyword>
<dbReference type="EMBL" id="JBHTCP010000010">
    <property type="protein sequence ID" value="MFC7371126.1"/>
    <property type="molecule type" value="Genomic_DNA"/>
</dbReference>
<comment type="caution">
    <text evidence="3">The sequence shown here is derived from an EMBL/GenBank/DDBJ whole genome shotgun (WGS) entry which is preliminary data.</text>
</comment>
<dbReference type="RefSeq" id="WP_379747391.1">
    <property type="nucleotide sequence ID" value="NZ_JBHTCP010000010.1"/>
</dbReference>